<dbReference type="Gene3D" id="3.40.47.10">
    <property type="match status" value="1"/>
</dbReference>
<feature type="active site" description="Proton acceptor; for dehydratase activity" evidence="8">
    <location>
        <position position="1063"/>
    </location>
</feature>
<dbReference type="SMART" id="SM00829">
    <property type="entry name" value="PKS_ER"/>
    <property type="match status" value="1"/>
</dbReference>
<dbReference type="GO" id="GO:0044550">
    <property type="term" value="P:secondary metabolite biosynthetic process"/>
    <property type="evidence" value="ECO:0007669"/>
    <property type="project" value="TreeGrafter"/>
</dbReference>
<dbReference type="CDD" id="cd00833">
    <property type="entry name" value="PKS"/>
    <property type="match status" value="1"/>
</dbReference>
<dbReference type="GeneID" id="63841400"/>
<dbReference type="SUPFAM" id="SSF51735">
    <property type="entry name" value="NAD(P)-binding Rossmann-fold domains"/>
    <property type="match status" value="3"/>
</dbReference>
<keyword evidence="7" id="KW-0012">Acyltransferase</keyword>
<evidence type="ECO:0000256" key="3">
    <source>
        <dbReference type="ARBA" id="ARBA00022679"/>
    </source>
</evidence>
<dbReference type="InterPro" id="IPR002364">
    <property type="entry name" value="Quin_OxRdtase/zeta-crystal_CS"/>
</dbReference>
<dbReference type="Pfam" id="PF00109">
    <property type="entry name" value="ketoacyl-synt"/>
    <property type="match status" value="1"/>
</dbReference>
<dbReference type="InterPro" id="IPR011032">
    <property type="entry name" value="GroES-like_sf"/>
</dbReference>
<dbReference type="SUPFAM" id="SSF53901">
    <property type="entry name" value="Thiolase-like"/>
    <property type="match status" value="1"/>
</dbReference>
<dbReference type="GO" id="GO:0004312">
    <property type="term" value="F:fatty acid synthase activity"/>
    <property type="evidence" value="ECO:0007669"/>
    <property type="project" value="TreeGrafter"/>
</dbReference>
<feature type="domain" description="Carrier" evidence="10">
    <location>
        <begin position="2431"/>
        <end position="2509"/>
    </location>
</feature>
<dbReference type="Gene3D" id="3.40.50.150">
    <property type="entry name" value="Vaccinia Virus protein VP39"/>
    <property type="match status" value="1"/>
</dbReference>
<dbReference type="InterPro" id="IPR016039">
    <property type="entry name" value="Thiolase-like"/>
</dbReference>
<dbReference type="GO" id="GO:0031177">
    <property type="term" value="F:phosphopantetheine binding"/>
    <property type="evidence" value="ECO:0007669"/>
    <property type="project" value="InterPro"/>
</dbReference>
<keyword evidence="4" id="KW-0521">NADP</keyword>
<dbReference type="RefSeq" id="XP_040773810.1">
    <property type="nucleotide sequence ID" value="XM_040924271.1"/>
</dbReference>
<keyword evidence="14" id="KW-1185">Reference proteome</keyword>
<evidence type="ECO:0000259" key="11">
    <source>
        <dbReference type="PROSITE" id="PS52004"/>
    </source>
</evidence>
<dbReference type="Pfam" id="PF00698">
    <property type="entry name" value="Acyl_transf_1"/>
    <property type="match status" value="1"/>
</dbReference>
<dbReference type="InterPro" id="IPR016035">
    <property type="entry name" value="Acyl_Trfase/lysoPLipase"/>
</dbReference>
<dbReference type="SUPFAM" id="SSF55048">
    <property type="entry name" value="Probable ACP-binding domain of malonyl-CoA ACP transacylase"/>
    <property type="match status" value="1"/>
</dbReference>
<feature type="domain" description="Ketosynthase family 3 (KS3)" evidence="11">
    <location>
        <begin position="54"/>
        <end position="480"/>
    </location>
</feature>
<dbReference type="GO" id="GO:0016491">
    <property type="term" value="F:oxidoreductase activity"/>
    <property type="evidence" value="ECO:0007669"/>
    <property type="project" value="UniProtKB-KW"/>
</dbReference>
<dbReference type="Pfam" id="PF02801">
    <property type="entry name" value="Ketoacyl-synt_C"/>
    <property type="match status" value="1"/>
</dbReference>
<comment type="caution">
    <text evidence="13">The sequence shown here is derived from an EMBL/GenBank/DDBJ whole genome shotgun (WGS) entry which is preliminary data.</text>
</comment>
<keyword evidence="3" id="KW-0808">Transferase</keyword>
<dbReference type="InterPro" id="IPR049900">
    <property type="entry name" value="PKS_mFAS_DH"/>
</dbReference>
<dbReference type="OrthoDB" id="329835at2759"/>
<dbReference type="SMART" id="SM00826">
    <property type="entry name" value="PKS_DH"/>
    <property type="match status" value="1"/>
</dbReference>
<dbReference type="InterPro" id="IPR013968">
    <property type="entry name" value="PKS_KR"/>
</dbReference>
<dbReference type="InterPro" id="IPR020807">
    <property type="entry name" value="PKS_DH"/>
</dbReference>
<dbReference type="PANTHER" id="PTHR43775:SF37">
    <property type="entry name" value="SI:DKEY-61P9.11"/>
    <property type="match status" value="1"/>
</dbReference>
<dbReference type="InterPro" id="IPR020843">
    <property type="entry name" value="ER"/>
</dbReference>
<dbReference type="SMART" id="SM00822">
    <property type="entry name" value="PKS_KR"/>
    <property type="match status" value="1"/>
</dbReference>
<dbReference type="InterPro" id="IPR057326">
    <property type="entry name" value="KR_dom"/>
</dbReference>
<dbReference type="Pfam" id="PF21089">
    <property type="entry name" value="PKS_DH_N"/>
    <property type="match status" value="1"/>
</dbReference>
<dbReference type="PROSITE" id="PS52019">
    <property type="entry name" value="PKS_MFAS_DH"/>
    <property type="match status" value="1"/>
</dbReference>
<dbReference type="SMART" id="SM00823">
    <property type="entry name" value="PKS_PP"/>
    <property type="match status" value="1"/>
</dbReference>
<dbReference type="InterPro" id="IPR016036">
    <property type="entry name" value="Malonyl_transacylase_ACP-bd"/>
</dbReference>
<dbReference type="PROSITE" id="PS00012">
    <property type="entry name" value="PHOSPHOPANTETHEINE"/>
    <property type="match status" value="1"/>
</dbReference>
<dbReference type="InterPro" id="IPR020841">
    <property type="entry name" value="PKS_Beta-ketoAc_synthase_dom"/>
</dbReference>
<dbReference type="Pfam" id="PF14765">
    <property type="entry name" value="PS-DH"/>
    <property type="match status" value="1"/>
</dbReference>
<protein>
    <recommendedName>
        <fullName evidence="15">Carrier domain-containing protein</fullName>
    </recommendedName>
</protein>
<dbReference type="Proteomes" id="UP000803844">
    <property type="component" value="Unassembled WGS sequence"/>
</dbReference>
<feature type="active site" description="Proton donor; for dehydratase activity" evidence="8">
    <location>
        <position position="1242"/>
    </location>
</feature>
<reference evidence="13" key="1">
    <citation type="journal article" date="2020" name="Phytopathology">
        <title>Genome sequence of the chestnut blight fungus Cryphonectria parasitica EP155: A fundamental resource for an archetypical invasive plant pathogen.</title>
        <authorList>
            <person name="Crouch J.A."/>
            <person name="Dawe A."/>
            <person name="Aerts A."/>
            <person name="Barry K."/>
            <person name="Churchill A.C.L."/>
            <person name="Grimwood J."/>
            <person name="Hillman B."/>
            <person name="Milgroom M.G."/>
            <person name="Pangilinan J."/>
            <person name="Smith M."/>
            <person name="Salamov A."/>
            <person name="Schmutz J."/>
            <person name="Yadav J."/>
            <person name="Grigoriev I.V."/>
            <person name="Nuss D."/>
        </authorList>
    </citation>
    <scope>NUCLEOTIDE SEQUENCE</scope>
    <source>
        <strain evidence="13">EP155</strain>
    </source>
</reference>
<dbReference type="InterPro" id="IPR014043">
    <property type="entry name" value="Acyl_transferase_dom"/>
</dbReference>
<dbReference type="Gene3D" id="1.10.1200.10">
    <property type="entry name" value="ACP-like"/>
    <property type="match status" value="1"/>
</dbReference>
<dbReference type="InterPro" id="IPR014030">
    <property type="entry name" value="Ketoacyl_synth_N"/>
</dbReference>
<feature type="region of interest" description="N-terminal hotdog fold" evidence="8">
    <location>
        <begin position="1031"/>
        <end position="1157"/>
    </location>
</feature>
<dbReference type="PROSITE" id="PS01162">
    <property type="entry name" value="QOR_ZETA_CRYSTAL"/>
    <property type="match status" value="1"/>
</dbReference>
<keyword evidence="5" id="KW-0560">Oxidoreductase</keyword>
<dbReference type="GO" id="GO:0006633">
    <property type="term" value="P:fatty acid biosynthetic process"/>
    <property type="evidence" value="ECO:0007669"/>
    <property type="project" value="TreeGrafter"/>
</dbReference>
<dbReference type="InterPro" id="IPR049551">
    <property type="entry name" value="PKS_DH_C"/>
</dbReference>
<evidence type="ECO:0000313" key="14">
    <source>
        <dbReference type="Proteomes" id="UP000803844"/>
    </source>
</evidence>
<keyword evidence="6" id="KW-0511">Multifunctional enzyme</keyword>
<evidence type="ECO:0000256" key="1">
    <source>
        <dbReference type="ARBA" id="ARBA00022450"/>
    </source>
</evidence>
<dbReference type="Pfam" id="PF08240">
    <property type="entry name" value="ADH_N"/>
    <property type="match status" value="1"/>
</dbReference>
<keyword evidence="2" id="KW-0597">Phosphoprotein</keyword>
<dbReference type="Pfam" id="PF16197">
    <property type="entry name" value="KAsynt_C_assoc"/>
    <property type="match status" value="1"/>
</dbReference>
<dbReference type="Gene3D" id="3.90.180.10">
    <property type="entry name" value="Medium-chain alcohol dehydrogenases, catalytic domain"/>
    <property type="match status" value="1"/>
</dbReference>
<evidence type="ECO:0000259" key="12">
    <source>
        <dbReference type="PROSITE" id="PS52019"/>
    </source>
</evidence>
<dbReference type="InterPro" id="IPR042104">
    <property type="entry name" value="PKS_dehydratase_sf"/>
</dbReference>
<evidence type="ECO:0000256" key="2">
    <source>
        <dbReference type="ARBA" id="ARBA00022553"/>
    </source>
</evidence>
<dbReference type="InterPro" id="IPR014031">
    <property type="entry name" value="Ketoacyl_synth_C"/>
</dbReference>
<proteinExistence type="predicted"/>
<dbReference type="InterPro" id="IPR032821">
    <property type="entry name" value="PKS_assoc"/>
</dbReference>
<dbReference type="SMART" id="SM00825">
    <property type="entry name" value="PKS_KS"/>
    <property type="match status" value="1"/>
</dbReference>
<dbReference type="CDD" id="cd05195">
    <property type="entry name" value="enoyl_red"/>
    <property type="match status" value="1"/>
</dbReference>
<dbReference type="SUPFAM" id="SSF50129">
    <property type="entry name" value="GroES-like"/>
    <property type="match status" value="1"/>
</dbReference>
<sequence>MGPAETVPQLLTSQNSSDADGANLDPNSFFGYSPGSSNGGSSECPRLVDQKVQDIPIAIVGMACRLPGECSSPSKLWDFLCEGKSSWKPKAPKDRFNWDAFSHEDPDFEGTFSVAGGHFNDYIDLTRFDSAFFGLPPSEARILDPQQRLLLEVSYECLENAGIPMENVAGRKVGCFVAFSMGEYGRLWDKDLEVQQNYHAVGTGEAIYANRISHVYDLAGPSVSFDTGCSGGMVGLDMACNYLSRGAIDGCFVGASNLTLLPEVLGRKPRLLSRSGKCHTFDSAADGFSRADGTSVVFLKRLDDAIRDRDPIRAVIKAVSTNFDGRTPGILMPSKEAQMANIRQAYTKAGIHNLGDTAYFECHGTGTPTGDPIEVDAIGRIFASSKSADDPLLIGSAKTNLGHSEAASALTHIIKASFILDLGLIPSTVGITNLNPAIDFYQNRIKVVQELTPLPKKEIRRVSIQAFGYGGANAHTILESAKDHLKNTWEADRCTYRYSRKYLSQQVPDMNAGQVNDDQEHACRPYLMISSANDIHSLHQNIQVIHDHVMDPNTTVDRLDLAYTLGMRRSKLFYRGFSVLGADKPITEALKLEAWTTGKKEYPAPPRIGFILTGQGAQRGQMGKHLIEQFPSVGATMLRLDKCLEQLPECNRPDWSIREELLKPEEMTRVNDPRFSQPLTCALQIAIINLLRQWGITPTAGVVGHSSGEIPAAYAAGLITERMAIMIGYFRGFSITTELSSEDKLWADASMLATGLGKEAAQKYLDDLADTDLVVACDNSPESTTISGGVEALNKLQKRLEAKRIFARRLKVTKAYHNPNYMSGYSIIFKKALEQAATFVDDEAVPVRNVCPMFSTAIKDLKLQPADVQTGEYWRRNMECPVLFNEAVNAMLDEPNETRAQVFIEIGPSSTLKGPVRQILATVSATKSLAPEEVPRYMPTLIGGSNSAEDMLKTAGTLVMMGCPVDTEKVNSMEVKVESATKGRSGTTTVISYITGKQIVDLPNYAWNKTKSMWYEPRASRNHRFKQFRRHEILGSRVPDGNPMVPTWRNLLSLANTKWLPHHKLHDDIVFPAAGYISMAIEAVRQYTHDASQAVQLRNVQVRSALVMNVGNNSEGIYTFLTLTRDHADSKWFDFTICNQHTDVHCYGQISAVDKRPVSDRVLHDLYQDAQWATSGASGRQWYKHFSRIGFNYTESFQVIQTVRTQAVTAENTAGSAIHAVLQLPTLSALKSRYLVAPAIIDGLMQCMLAAAANGKPGALRDLCVPTKFDEIYVAPPSLSTTALNCIANIVPEVTDSEASKSGILGSAEAVDEDGNVVVHIHRLACTKIEGAPAAAVDGDGADVVGGGELTQVHKVIWKPDVSLLSSFDPSFREKLRESKTGTLSILFDLLAHQDPAASYLEINGGRGNVSVEILSALGAATVSPMFASYTITENNDEILSMAEDKLGSHFPRAHNISYKTLAIESIGDGPSEENTHDVVVHKVSTRIVSTPDDSLRAVRRLMKSNGKLILLVDKSALVSSCLEWKKALSSSGFGLVDADFSENTDDWSLILVASTTDGVNCYQPVHSILHEETKVSRIMSSILSGRTEGHDMFLETEDAVLVSAGVLNPGILAEMSEETLRLIKSLIRKTSSSSDTSSKPNPALIWLSASCQMNSAAESMNCRKFNPAGAMIAGLARVIYREEPEVCFITIDIDSSTPADVLTRLVFRILEKVSKQGSAEREFAIRGGVAYIQRIVPDSQTFQVLHPALEPDSDENTVAMTTGSSTCDVHPSWKLDILQTGLLQTLTFSEVPRLEGDMPLGDHDVEVEMKAVGINFKDVAICMGILPHKNFGLEFSGVISKVGSAVTNVKAGDRVAGLPATTHGAYRSHIRAPDYLCFKIPDGMTFEEAATMPCIFFTNIHALIQQAHMRPGQTILIHSAAGGVGLSAIQLARYLGAGAIYATCGSEEKRKFLVNNMGLNPANIFNSRTTQFQRDIMRATRGKGVDIVLNSLSGDLLDASWACVAETGCLLEVSRVDFLKRNKLQMRKFCQSTSIHAIDASQVMMLANVYRATKIMHDLIHQRVITPIQPMHTFTLDELESAFRLMQSGKSLGKLVIRNAVAPDKQVKIRRCPVFDRVTFSPDASYLLIGCLGGIGRSITRRLFDKGARSFIMLSPSGDDKPEAHALVGWLRCSGASVKVVKGSASNMEDVQRAMGMAPADRPVKGMIHSAMVLNDTPFMTLQSPAEFTKVSDPKVRGAFNMHMASLDLPTPLDFFIMLSSVSGIFGQYGQSSYAAANTYLDALAMHRRGMGLAATSIDLGFVEDVGWTTENEDLDAKMAAMGILTVRVQEAELLRLLELEIFRSTNERTWKGDQLSADSLMTFECQAQTVFGLSSTTSKPPKTYSAPRLRALLNTGSTSDGSSPPSGQSGPSAALIQVLKSTNPRPVLEAISPLALEAVVLKMSEFLLVSVEDIDGERSPESFGVDSLVAVELRTWFRDGFGITVSTMEILKSSSFRSLAETVAKKMLDKVEAKAS</sequence>
<dbReference type="PROSITE" id="PS52004">
    <property type="entry name" value="KS3_2"/>
    <property type="match status" value="1"/>
</dbReference>
<dbReference type="InterPro" id="IPR036291">
    <property type="entry name" value="NAD(P)-bd_dom_sf"/>
</dbReference>
<evidence type="ECO:0000256" key="4">
    <source>
        <dbReference type="ARBA" id="ARBA00022857"/>
    </source>
</evidence>
<feature type="domain" description="PKS/mFAS DH" evidence="12">
    <location>
        <begin position="1031"/>
        <end position="1335"/>
    </location>
</feature>
<dbReference type="InterPro" id="IPR049552">
    <property type="entry name" value="PKS_DH_N"/>
</dbReference>
<dbReference type="InterPro" id="IPR050091">
    <property type="entry name" value="PKS_NRPS_Biosynth_Enz"/>
</dbReference>
<evidence type="ECO:0000256" key="8">
    <source>
        <dbReference type="PROSITE-ProRule" id="PRU01363"/>
    </source>
</evidence>
<dbReference type="Gene3D" id="3.40.366.10">
    <property type="entry name" value="Malonyl-Coenzyme A Acyl Carrier Protein, domain 2"/>
    <property type="match status" value="1"/>
</dbReference>
<evidence type="ECO:0000313" key="13">
    <source>
        <dbReference type="EMBL" id="KAF3762831.1"/>
    </source>
</evidence>
<dbReference type="SUPFAM" id="SSF52151">
    <property type="entry name" value="FabD/lysophospholipase-like"/>
    <property type="match status" value="1"/>
</dbReference>
<evidence type="ECO:0000256" key="6">
    <source>
        <dbReference type="ARBA" id="ARBA00023268"/>
    </source>
</evidence>
<dbReference type="InterPro" id="IPR006162">
    <property type="entry name" value="Ppantetheine_attach_site"/>
</dbReference>
<dbReference type="InterPro" id="IPR001227">
    <property type="entry name" value="Ac_transferase_dom_sf"/>
</dbReference>
<dbReference type="PANTHER" id="PTHR43775">
    <property type="entry name" value="FATTY ACID SYNTHASE"/>
    <property type="match status" value="1"/>
</dbReference>
<dbReference type="PROSITE" id="PS50075">
    <property type="entry name" value="CARRIER"/>
    <property type="match status" value="1"/>
</dbReference>
<dbReference type="EMBL" id="MU032350">
    <property type="protein sequence ID" value="KAF3762831.1"/>
    <property type="molecule type" value="Genomic_DNA"/>
</dbReference>
<feature type="compositionally biased region" description="Polar residues" evidence="9">
    <location>
        <begin position="9"/>
        <end position="18"/>
    </location>
</feature>
<evidence type="ECO:0000256" key="9">
    <source>
        <dbReference type="SAM" id="MobiDB-lite"/>
    </source>
</evidence>
<feature type="compositionally biased region" description="Low complexity" evidence="9">
    <location>
        <begin position="26"/>
        <end position="42"/>
    </location>
</feature>
<feature type="region of interest" description="Disordered" evidence="9">
    <location>
        <begin position="1"/>
        <end position="45"/>
    </location>
</feature>
<dbReference type="Gene3D" id="3.40.50.720">
    <property type="entry name" value="NAD(P)-binding Rossmann-like Domain"/>
    <property type="match status" value="3"/>
</dbReference>
<dbReference type="InterPro" id="IPR036736">
    <property type="entry name" value="ACP-like_sf"/>
</dbReference>
<dbReference type="Pfam" id="PF08659">
    <property type="entry name" value="KR"/>
    <property type="match status" value="1"/>
</dbReference>
<dbReference type="Pfam" id="PF23297">
    <property type="entry name" value="ACP_SdgA_C"/>
    <property type="match status" value="1"/>
</dbReference>
<evidence type="ECO:0000259" key="10">
    <source>
        <dbReference type="PROSITE" id="PS50075"/>
    </source>
</evidence>
<evidence type="ECO:0000256" key="5">
    <source>
        <dbReference type="ARBA" id="ARBA00023002"/>
    </source>
</evidence>
<dbReference type="SUPFAM" id="SSF47336">
    <property type="entry name" value="ACP-like"/>
    <property type="match status" value="1"/>
</dbReference>
<organism evidence="13 14">
    <name type="scientific">Cryphonectria parasitica (strain ATCC 38755 / EP155)</name>
    <dbReference type="NCBI Taxonomy" id="660469"/>
    <lineage>
        <taxon>Eukaryota</taxon>
        <taxon>Fungi</taxon>
        <taxon>Dikarya</taxon>
        <taxon>Ascomycota</taxon>
        <taxon>Pezizomycotina</taxon>
        <taxon>Sordariomycetes</taxon>
        <taxon>Sordariomycetidae</taxon>
        <taxon>Diaporthales</taxon>
        <taxon>Cryphonectriaceae</taxon>
        <taxon>Cryphonectria-Endothia species complex</taxon>
        <taxon>Cryphonectria</taxon>
    </lineage>
</organism>
<feature type="region of interest" description="C-terminal hotdog fold" evidence="8">
    <location>
        <begin position="1174"/>
        <end position="1335"/>
    </location>
</feature>
<dbReference type="SUPFAM" id="SSF53335">
    <property type="entry name" value="S-adenosyl-L-methionine-dependent methyltransferases"/>
    <property type="match status" value="1"/>
</dbReference>
<name>A0A9P5CM78_CRYP1</name>
<dbReference type="InterPro" id="IPR020806">
    <property type="entry name" value="PKS_PP-bd"/>
</dbReference>
<dbReference type="InterPro" id="IPR013149">
    <property type="entry name" value="ADH-like_C"/>
</dbReference>
<accession>A0A9P5CM78</accession>
<dbReference type="Gene3D" id="3.10.129.110">
    <property type="entry name" value="Polyketide synthase dehydratase"/>
    <property type="match status" value="1"/>
</dbReference>
<keyword evidence="1" id="KW-0596">Phosphopantetheine</keyword>
<dbReference type="InterPro" id="IPR029063">
    <property type="entry name" value="SAM-dependent_MTases_sf"/>
</dbReference>
<dbReference type="GO" id="GO:0008270">
    <property type="term" value="F:zinc ion binding"/>
    <property type="evidence" value="ECO:0007669"/>
    <property type="project" value="InterPro"/>
</dbReference>
<dbReference type="Pfam" id="PF00107">
    <property type="entry name" value="ADH_zinc_N"/>
    <property type="match status" value="1"/>
</dbReference>
<gene>
    <name evidence="13" type="ORF">M406DRAFT_45232</name>
</gene>
<evidence type="ECO:0000256" key="7">
    <source>
        <dbReference type="ARBA" id="ARBA00023315"/>
    </source>
</evidence>
<dbReference type="InterPro" id="IPR013154">
    <property type="entry name" value="ADH-like_N"/>
</dbReference>
<dbReference type="InterPro" id="IPR009081">
    <property type="entry name" value="PP-bd_ACP"/>
</dbReference>
<evidence type="ECO:0008006" key="15">
    <source>
        <dbReference type="Google" id="ProtNLM"/>
    </source>
</evidence>
<dbReference type="SMART" id="SM00827">
    <property type="entry name" value="PKS_AT"/>
    <property type="match status" value="1"/>
</dbReference>